<dbReference type="GO" id="GO:0005524">
    <property type="term" value="F:ATP binding"/>
    <property type="evidence" value="ECO:0007669"/>
    <property type="project" value="UniProtKB-KW"/>
</dbReference>
<evidence type="ECO:0000313" key="8">
    <source>
        <dbReference type="EMBL" id="GAB77963.1"/>
    </source>
</evidence>
<keyword evidence="5" id="KW-0067">ATP-binding</keyword>
<evidence type="ECO:0000313" key="9">
    <source>
        <dbReference type="Proteomes" id="UP000008495"/>
    </source>
</evidence>
<evidence type="ECO:0000259" key="7">
    <source>
        <dbReference type="Pfam" id="PF00294"/>
    </source>
</evidence>
<comment type="caution">
    <text evidence="8">The sequence shown here is derived from an EMBL/GenBank/DDBJ whole genome shotgun (WGS) entry which is preliminary data.</text>
</comment>
<name>K6V6W0_9MICO</name>
<keyword evidence="4 8" id="KW-0418">Kinase</keyword>
<dbReference type="InterPro" id="IPR011611">
    <property type="entry name" value="PfkB_dom"/>
</dbReference>
<feature type="domain" description="Carbohydrate kinase PfkB" evidence="7">
    <location>
        <begin position="8"/>
        <end position="283"/>
    </location>
</feature>
<evidence type="ECO:0000256" key="2">
    <source>
        <dbReference type="ARBA" id="ARBA00022679"/>
    </source>
</evidence>
<protein>
    <submittedName>
        <fullName evidence="8">Putative sugar kinase</fullName>
    </submittedName>
</protein>
<dbReference type="SUPFAM" id="SSF53613">
    <property type="entry name" value="Ribokinase-like"/>
    <property type="match status" value="1"/>
</dbReference>
<keyword evidence="2 6" id="KW-0808">Transferase</keyword>
<dbReference type="Pfam" id="PF00294">
    <property type="entry name" value="PfkB"/>
    <property type="match status" value="1"/>
</dbReference>
<evidence type="ECO:0000256" key="6">
    <source>
        <dbReference type="PIRNR" id="PIRNR000535"/>
    </source>
</evidence>
<evidence type="ECO:0000256" key="5">
    <source>
        <dbReference type="ARBA" id="ARBA00022840"/>
    </source>
</evidence>
<dbReference type="Gene3D" id="3.40.1190.20">
    <property type="match status" value="1"/>
</dbReference>
<evidence type="ECO:0000256" key="3">
    <source>
        <dbReference type="ARBA" id="ARBA00022741"/>
    </source>
</evidence>
<dbReference type="InterPro" id="IPR002173">
    <property type="entry name" value="Carboh/pur_kinase_PfkB_CS"/>
</dbReference>
<dbReference type="GO" id="GO:0008443">
    <property type="term" value="F:phosphofructokinase activity"/>
    <property type="evidence" value="ECO:0007669"/>
    <property type="project" value="TreeGrafter"/>
</dbReference>
<dbReference type="GO" id="GO:0005829">
    <property type="term" value="C:cytosol"/>
    <property type="evidence" value="ECO:0007669"/>
    <property type="project" value="TreeGrafter"/>
</dbReference>
<dbReference type="EMBL" id="BAGZ01000008">
    <property type="protein sequence ID" value="GAB77963.1"/>
    <property type="molecule type" value="Genomic_DNA"/>
</dbReference>
<dbReference type="InterPro" id="IPR017583">
    <property type="entry name" value="Tagatose/fructose_Pkinase"/>
</dbReference>
<sequence>MIVTVTANPALDITYRLDEFHPGHSHRIEQVAARAGGKGINVAAVLRDFGYPVTATGVLGGATGRLIAEDLRVRGLDPDDFVPFDGENRRTVNVLTPEKATMLNEAGPLLDTGSWTSLERRTHRLLARPGPAVLVISGSLPPGADDTCYARLLHSCGEHVVRIVDVGGSALLAACTERPDLVKPNRIELAAATGLDDPVAGAEELLRHGARQVVVSDGERGILLVRPERPPVRAYLDAPLSGNPTGAGDALAAAFAAAAVDGRAFGEALRRAVTWSAAAVLSPVAGCVDPERADGMLTHVVIEEIV</sequence>
<dbReference type="PANTHER" id="PTHR46566">
    <property type="entry name" value="1-PHOSPHOFRUCTOKINASE-RELATED"/>
    <property type="match status" value="1"/>
</dbReference>
<gene>
    <name evidence="8" type="ORF">AUCHE_08_02060</name>
</gene>
<dbReference type="PANTHER" id="PTHR46566:SF5">
    <property type="entry name" value="1-PHOSPHOFRUCTOKINASE"/>
    <property type="match status" value="1"/>
</dbReference>
<proteinExistence type="inferred from homology"/>
<dbReference type="InterPro" id="IPR029056">
    <property type="entry name" value="Ribokinase-like"/>
</dbReference>
<dbReference type="STRING" id="100225.SAMN05421595_0474"/>
<evidence type="ECO:0000256" key="4">
    <source>
        <dbReference type="ARBA" id="ARBA00022777"/>
    </source>
</evidence>
<dbReference type="OrthoDB" id="9801219at2"/>
<accession>K6V6W0</accession>
<reference evidence="8 9" key="1">
    <citation type="submission" date="2012-08" db="EMBL/GenBank/DDBJ databases">
        <title>Whole genome shotgun sequence of Austwickia chelonae NBRC 105200.</title>
        <authorList>
            <person name="Yoshida I."/>
            <person name="Hosoyama A."/>
            <person name="Tsuchikane K."/>
            <person name="Katsumata H."/>
            <person name="Ando Y."/>
            <person name="Ohji S."/>
            <person name="Hamada M."/>
            <person name="Tamura T."/>
            <person name="Yamazoe A."/>
            <person name="Yamazaki S."/>
            <person name="Fujita N."/>
        </authorList>
    </citation>
    <scope>NUCLEOTIDE SEQUENCE [LARGE SCALE GENOMIC DNA]</scope>
    <source>
        <strain evidence="8 9">NBRC 105200</strain>
    </source>
</reference>
<keyword evidence="9" id="KW-1185">Reference proteome</keyword>
<organism evidence="8 9">
    <name type="scientific">Austwickia chelonae NBRC 105200</name>
    <dbReference type="NCBI Taxonomy" id="1184607"/>
    <lineage>
        <taxon>Bacteria</taxon>
        <taxon>Bacillati</taxon>
        <taxon>Actinomycetota</taxon>
        <taxon>Actinomycetes</taxon>
        <taxon>Micrococcales</taxon>
        <taxon>Dermatophilaceae</taxon>
        <taxon>Austwickia</taxon>
    </lineage>
</organism>
<dbReference type="eggNOG" id="COG1105">
    <property type="taxonomic scope" value="Bacteria"/>
</dbReference>
<dbReference type="Proteomes" id="UP000008495">
    <property type="component" value="Unassembled WGS sequence"/>
</dbReference>
<dbReference type="RefSeq" id="WP_006502715.1">
    <property type="nucleotide sequence ID" value="NZ_BAGZ01000008.1"/>
</dbReference>
<keyword evidence="3" id="KW-0547">Nucleotide-binding</keyword>
<evidence type="ECO:0000256" key="1">
    <source>
        <dbReference type="ARBA" id="ARBA00010688"/>
    </source>
</evidence>
<dbReference type="PROSITE" id="PS00583">
    <property type="entry name" value="PFKB_KINASES_1"/>
    <property type="match status" value="1"/>
</dbReference>
<dbReference type="PIRSF" id="PIRSF000535">
    <property type="entry name" value="1PFK/6PFK/LacC"/>
    <property type="match status" value="1"/>
</dbReference>
<dbReference type="AlphaFoldDB" id="K6V6W0"/>
<comment type="similarity">
    <text evidence="1">Belongs to the carbohydrate kinase PfkB family.</text>
</comment>
<dbReference type="PROSITE" id="PS00584">
    <property type="entry name" value="PFKB_KINASES_2"/>
    <property type="match status" value="1"/>
</dbReference>
<dbReference type="CDD" id="cd01164">
    <property type="entry name" value="FruK_PfkB_like"/>
    <property type="match status" value="1"/>
</dbReference>
<dbReference type="NCBIfam" id="TIGR03168">
    <property type="entry name" value="1-PFK"/>
    <property type="match status" value="1"/>
</dbReference>